<evidence type="ECO:0000313" key="3">
    <source>
        <dbReference type="RefSeq" id="XP_039128766.1"/>
    </source>
</evidence>
<dbReference type="Pfam" id="PF13966">
    <property type="entry name" value="zf-RVT"/>
    <property type="match status" value="1"/>
</dbReference>
<dbReference type="RefSeq" id="XP_039128766.1">
    <property type="nucleotide sequence ID" value="XM_039272832.1"/>
</dbReference>
<evidence type="ECO:0000313" key="8">
    <source>
        <dbReference type="RefSeq" id="XP_039128771.1"/>
    </source>
</evidence>
<keyword evidence="2" id="KW-1185">Reference proteome</keyword>
<evidence type="ECO:0000313" key="7">
    <source>
        <dbReference type="RefSeq" id="XP_039128770.1"/>
    </source>
</evidence>
<gene>
    <name evidence="3 4 5 6 7 8 9" type="primary">LOC120264934</name>
</gene>
<reference evidence="3 4" key="1">
    <citation type="submission" date="2025-04" db="UniProtKB">
        <authorList>
            <consortium name="RefSeq"/>
        </authorList>
    </citation>
    <scope>IDENTIFICATION</scope>
</reference>
<dbReference type="AlphaFoldDB" id="A0AB40BNN5"/>
<dbReference type="RefSeq" id="XP_039128769.1">
    <property type="nucleotide sequence ID" value="XM_039272835.1"/>
</dbReference>
<sequence>MSIDFNHISLKDQILDNQWDNFSINNIFGGVIDIANVSLAKVDFDSGNHWVWQPKTNCHKISSAVYHFFNNESSYADRWNGWNVLWHIPVAPRVKYFIWLCLHGHLTTAVLLHQLNLGPDSVCIFCGMQRETVDHLFGGCANTQQAIARVKEFSSNPSDPIGKKLILLNFCPANGHFIFTHAISNISTQEVAFQSALDSWIRVRHIFTDHININEILESPIHYLNWQFHDQISSLNVLMDMLNRPKIHKVPSAWMSPVINIASLSFQHLHLNLFLVGRDLPYWIMLSFYSNGFTF</sequence>
<protein>
    <submittedName>
        <fullName evidence="3 4">Uncharacterized protein LOC120264934</fullName>
    </submittedName>
</protein>
<dbReference type="RefSeq" id="XP_039128771.1">
    <property type="nucleotide sequence ID" value="XM_039272837.1"/>
</dbReference>
<evidence type="ECO:0000313" key="4">
    <source>
        <dbReference type="RefSeq" id="XP_039128767.1"/>
    </source>
</evidence>
<accession>A0AB40BNN5</accession>
<organism evidence="2 6">
    <name type="scientific">Dioscorea cayennensis subsp. rotundata</name>
    <name type="common">White Guinea yam</name>
    <name type="synonym">Dioscorea rotundata</name>
    <dbReference type="NCBI Taxonomy" id="55577"/>
    <lineage>
        <taxon>Eukaryota</taxon>
        <taxon>Viridiplantae</taxon>
        <taxon>Streptophyta</taxon>
        <taxon>Embryophyta</taxon>
        <taxon>Tracheophyta</taxon>
        <taxon>Spermatophyta</taxon>
        <taxon>Magnoliopsida</taxon>
        <taxon>Liliopsida</taxon>
        <taxon>Dioscoreales</taxon>
        <taxon>Dioscoreaceae</taxon>
        <taxon>Dioscorea</taxon>
    </lineage>
</organism>
<dbReference type="InterPro" id="IPR026960">
    <property type="entry name" value="RVT-Znf"/>
</dbReference>
<dbReference type="RefSeq" id="XP_039128770.1">
    <property type="nucleotide sequence ID" value="XM_039272836.1"/>
</dbReference>
<proteinExistence type="predicted"/>
<dbReference type="RefSeq" id="XP_039128773.1">
    <property type="nucleotide sequence ID" value="XM_039272839.1"/>
</dbReference>
<evidence type="ECO:0000313" key="9">
    <source>
        <dbReference type="RefSeq" id="XP_039128773.1"/>
    </source>
</evidence>
<dbReference type="RefSeq" id="XP_039128768.1">
    <property type="nucleotide sequence ID" value="XM_039272834.1"/>
</dbReference>
<dbReference type="RefSeq" id="XP_039128767.1">
    <property type="nucleotide sequence ID" value="XM_039272833.1"/>
</dbReference>
<evidence type="ECO:0000313" key="2">
    <source>
        <dbReference type="Proteomes" id="UP001515500"/>
    </source>
</evidence>
<evidence type="ECO:0000259" key="1">
    <source>
        <dbReference type="Pfam" id="PF13966"/>
    </source>
</evidence>
<dbReference type="GeneID" id="120264934"/>
<dbReference type="Proteomes" id="UP001515500">
    <property type="component" value="Chromosome 7"/>
</dbReference>
<evidence type="ECO:0000313" key="6">
    <source>
        <dbReference type="RefSeq" id="XP_039128769.1"/>
    </source>
</evidence>
<name>A0AB40BNN5_DIOCR</name>
<feature type="domain" description="Reverse transcriptase zinc-binding" evidence="1">
    <location>
        <begin position="63"/>
        <end position="145"/>
    </location>
</feature>
<evidence type="ECO:0000313" key="5">
    <source>
        <dbReference type="RefSeq" id="XP_039128768.1"/>
    </source>
</evidence>